<keyword evidence="1" id="KW-1133">Transmembrane helix</keyword>
<feature type="transmembrane region" description="Helical" evidence="1">
    <location>
        <begin position="66"/>
        <end position="84"/>
    </location>
</feature>
<keyword evidence="1" id="KW-0812">Transmembrane</keyword>
<keyword evidence="1" id="KW-0472">Membrane</keyword>
<proteinExistence type="predicted"/>
<evidence type="ECO:0000313" key="2">
    <source>
        <dbReference type="EMBL" id="MEQ2521447.1"/>
    </source>
</evidence>
<comment type="caution">
    <text evidence="2">The sequence shown here is derived from an EMBL/GenBank/DDBJ whole genome shotgun (WGS) entry which is preliminary data.</text>
</comment>
<dbReference type="PANTHER" id="PTHR34989">
    <property type="entry name" value="PROTEIN HDED"/>
    <property type="match status" value="1"/>
</dbReference>
<evidence type="ECO:0000256" key="1">
    <source>
        <dbReference type="SAM" id="Phobius"/>
    </source>
</evidence>
<protein>
    <submittedName>
        <fullName evidence="2">DUF308 domain-containing protein</fullName>
    </submittedName>
</protein>
<dbReference type="PANTHER" id="PTHR34989:SF1">
    <property type="entry name" value="PROTEIN HDED"/>
    <property type="match status" value="1"/>
</dbReference>
<keyword evidence="3" id="KW-1185">Reference proteome</keyword>
<name>A0ABV1GIG0_9FIRM</name>
<dbReference type="Proteomes" id="UP001477672">
    <property type="component" value="Unassembled WGS sequence"/>
</dbReference>
<feature type="transmembrane region" description="Helical" evidence="1">
    <location>
        <begin position="90"/>
        <end position="107"/>
    </location>
</feature>
<accession>A0ABV1GIG0</accession>
<gene>
    <name evidence="2" type="ORF">WMO24_13570</name>
</gene>
<sequence length="182" mass="19488">MSDWKRMKWLPVGAGALLCVLGLASLLWPAALVRLLPILIGLAVLVLGTAEIAYRLAMRAAGDGGGPPLLQGAAALAVGLVLLLNRDVSMVFMGLVLGLWALVSAGFRIRALVRLRRAGLPWGSVALDAGLKLVLAVFMLVRPVKTMTLWAQLVGVFFLIIGVSVIVSALYFDRAFHDRDDF</sequence>
<dbReference type="RefSeq" id="WP_349216896.1">
    <property type="nucleotide sequence ID" value="NZ_JBBMFA010000109.1"/>
</dbReference>
<dbReference type="Pfam" id="PF03729">
    <property type="entry name" value="DUF308"/>
    <property type="match status" value="2"/>
</dbReference>
<feature type="transmembrane region" description="Helical" evidence="1">
    <location>
        <begin position="119"/>
        <end position="141"/>
    </location>
</feature>
<dbReference type="EMBL" id="JBBMFA010000109">
    <property type="protein sequence ID" value="MEQ2521447.1"/>
    <property type="molecule type" value="Genomic_DNA"/>
</dbReference>
<reference evidence="2 3" key="1">
    <citation type="submission" date="2024-03" db="EMBL/GenBank/DDBJ databases">
        <title>Human intestinal bacterial collection.</title>
        <authorList>
            <person name="Pauvert C."/>
            <person name="Hitch T.C.A."/>
            <person name="Clavel T."/>
        </authorList>
    </citation>
    <scope>NUCLEOTIDE SEQUENCE [LARGE SCALE GENOMIC DNA]</scope>
    <source>
        <strain evidence="2 3">CLA-JM-H11</strain>
    </source>
</reference>
<evidence type="ECO:0000313" key="3">
    <source>
        <dbReference type="Proteomes" id="UP001477672"/>
    </source>
</evidence>
<dbReference type="InterPro" id="IPR052712">
    <property type="entry name" value="Acid_resist_chaperone_HdeD"/>
</dbReference>
<dbReference type="InterPro" id="IPR005325">
    <property type="entry name" value="DUF308_memb"/>
</dbReference>
<organism evidence="2 3">
    <name type="scientific">Ruthenibacterium intestinale</name>
    <dbReference type="NCBI Taxonomy" id="3133163"/>
    <lineage>
        <taxon>Bacteria</taxon>
        <taxon>Bacillati</taxon>
        <taxon>Bacillota</taxon>
        <taxon>Clostridia</taxon>
        <taxon>Eubacteriales</taxon>
        <taxon>Oscillospiraceae</taxon>
        <taxon>Ruthenibacterium</taxon>
    </lineage>
</organism>
<feature type="transmembrane region" description="Helical" evidence="1">
    <location>
        <begin position="147"/>
        <end position="172"/>
    </location>
</feature>
<feature type="transmembrane region" description="Helical" evidence="1">
    <location>
        <begin position="36"/>
        <end position="54"/>
    </location>
</feature>